<name>A0ABS4GQ58_9BACL</name>
<evidence type="ECO:0000313" key="3">
    <source>
        <dbReference type="Proteomes" id="UP001519343"/>
    </source>
</evidence>
<gene>
    <name evidence="2" type="ORF">J2Z37_002409</name>
</gene>
<organism evidence="2 3">
    <name type="scientific">Ammoniphilus resinae</name>
    <dbReference type="NCBI Taxonomy" id="861532"/>
    <lineage>
        <taxon>Bacteria</taxon>
        <taxon>Bacillati</taxon>
        <taxon>Bacillota</taxon>
        <taxon>Bacilli</taxon>
        <taxon>Bacillales</taxon>
        <taxon>Paenibacillaceae</taxon>
        <taxon>Aneurinibacillus group</taxon>
        <taxon>Ammoniphilus</taxon>
    </lineage>
</organism>
<dbReference type="RefSeq" id="WP_209810452.1">
    <property type="nucleotide sequence ID" value="NZ_JAGGKT010000006.1"/>
</dbReference>
<dbReference type="SUPFAM" id="SSF56112">
    <property type="entry name" value="Protein kinase-like (PK-like)"/>
    <property type="match status" value="1"/>
</dbReference>
<protein>
    <submittedName>
        <fullName evidence="2">CotS family spore coat protein</fullName>
    </submittedName>
</protein>
<dbReference type="InterPro" id="IPR002575">
    <property type="entry name" value="Aminoglycoside_PTrfase"/>
</dbReference>
<evidence type="ECO:0000259" key="1">
    <source>
        <dbReference type="Pfam" id="PF01636"/>
    </source>
</evidence>
<dbReference type="Gene3D" id="3.90.1200.10">
    <property type="match status" value="1"/>
</dbReference>
<keyword evidence="2" id="KW-0167">Capsid protein</keyword>
<sequence>MSKLSHAIEDAYGLRIEKLDKIKTVKESSYVAKIKTTDGKKYVVKSLFIPKDRQQFIAETEVLLGDRGVKLANPVPTERNQLYIMYENSPYVLYEWVKGKSQSLRRKKELYGVVKSLGRFHHSSVGLSYSRHTNIYSENDWVSDYQNRLDTMKNWKERHAGNRTRKHKYILKTIPFFQKMGRLALKKLKSSSYQSLISKPYPKLSLVHGDFHQNNIIVNKNRKFFIDFEDVRYDLPSKDLIRIFEMYTRIHTFNGKEFKKMLKKYEETNPLSAREKQLLFIDFLFPHIFEKNLRKGKYSKLPLSRVKHQIAQEKRKIRFIYREYFK</sequence>
<dbReference type="Gene3D" id="3.30.200.20">
    <property type="entry name" value="Phosphorylase Kinase, domain 1"/>
    <property type="match status" value="1"/>
</dbReference>
<accession>A0ABS4GQ58</accession>
<keyword evidence="3" id="KW-1185">Reference proteome</keyword>
<keyword evidence="2" id="KW-0946">Virion</keyword>
<reference evidence="2 3" key="1">
    <citation type="submission" date="2021-03" db="EMBL/GenBank/DDBJ databases">
        <title>Genomic Encyclopedia of Type Strains, Phase IV (KMG-IV): sequencing the most valuable type-strain genomes for metagenomic binning, comparative biology and taxonomic classification.</title>
        <authorList>
            <person name="Goeker M."/>
        </authorList>
    </citation>
    <scope>NUCLEOTIDE SEQUENCE [LARGE SCALE GENOMIC DNA]</scope>
    <source>
        <strain evidence="2 3">DSM 24738</strain>
    </source>
</reference>
<dbReference type="Proteomes" id="UP001519343">
    <property type="component" value="Unassembled WGS sequence"/>
</dbReference>
<dbReference type="EMBL" id="JAGGKT010000006">
    <property type="protein sequence ID" value="MBP1932408.1"/>
    <property type="molecule type" value="Genomic_DNA"/>
</dbReference>
<dbReference type="PANTHER" id="PTHR39179:SF3">
    <property type="entry name" value="COTS-RELATED PROTEIN"/>
    <property type="match status" value="1"/>
</dbReference>
<dbReference type="PANTHER" id="PTHR39179">
    <property type="entry name" value="SPORE COAT PROTEIN I"/>
    <property type="match status" value="1"/>
</dbReference>
<proteinExistence type="predicted"/>
<dbReference type="Pfam" id="PF01636">
    <property type="entry name" value="APH"/>
    <property type="match status" value="1"/>
</dbReference>
<dbReference type="InterPro" id="IPR011009">
    <property type="entry name" value="Kinase-like_dom_sf"/>
</dbReference>
<comment type="caution">
    <text evidence="2">The sequence shown here is derived from an EMBL/GenBank/DDBJ whole genome shotgun (WGS) entry which is preliminary data.</text>
</comment>
<dbReference type="InterPro" id="IPR047175">
    <property type="entry name" value="CotS-like"/>
</dbReference>
<feature type="domain" description="Aminoglycoside phosphotransferase" evidence="1">
    <location>
        <begin position="31"/>
        <end position="248"/>
    </location>
</feature>
<evidence type="ECO:0000313" key="2">
    <source>
        <dbReference type="EMBL" id="MBP1932408.1"/>
    </source>
</evidence>